<keyword evidence="2" id="KW-1185">Reference proteome</keyword>
<dbReference type="EMBL" id="JAGSOY010000076">
    <property type="protein sequence ID" value="MBU2713401.1"/>
    <property type="molecule type" value="Genomic_DNA"/>
</dbReference>
<evidence type="ECO:0000313" key="1">
    <source>
        <dbReference type="EMBL" id="MBU2713401.1"/>
    </source>
</evidence>
<reference evidence="1 2" key="1">
    <citation type="submission" date="2021-04" db="EMBL/GenBank/DDBJ databases">
        <authorList>
            <person name="Pira H."/>
            <person name="Risdian C."/>
            <person name="Wink J."/>
        </authorList>
    </citation>
    <scope>NUCLEOTIDE SEQUENCE [LARGE SCALE GENOMIC DNA]</scope>
    <source>
        <strain evidence="1 2">WH53</strain>
    </source>
</reference>
<organism evidence="1 2">
    <name type="scientific">Zooshikella harenae</name>
    <dbReference type="NCBI Taxonomy" id="2827238"/>
    <lineage>
        <taxon>Bacteria</taxon>
        <taxon>Pseudomonadati</taxon>
        <taxon>Pseudomonadota</taxon>
        <taxon>Gammaproteobacteria</taxon>
        <taxon>Oceanospirillales</taxon>
        <taxon>Zooshikellaceae</taxon>
        <taxon>Zooshikella</taxon>
    </lineage>
</organism>
<feature type="non-terminal residue" evidence="1">
    <location>
        <position position="1"/>
    </location>
</feature>
<dbReference type="Proteomes" id="UP000690515">
    <property type="component" value="Unassembled WGS sequence"/>
</dbReference>
<gene>
    <name evidence="1" type="ORF">KCG35_20240</name>
</gene>
<sequence length="75" mass="8154">VVNSAKDNFTGEKASKLGLSRSDTRAYIDARGNSTWDDAGKVRSELNKLEGTGDLNKVKEVVVMTTEGPVKWSKP</sequence>
<evidence type="ECO:0000313" key="2">
    <source>
        <dbReference type="Proteomes" id="UP000690515"/>
    </source>
</evidence>
<comment type="caution">
    <text evidence="1">The sequence shown here is derived from an EMBL/GenBank/DDBJ whole genome shotgun (WGS) entry which is preliminary data.</text>
</comment>
<proteinExistence type="predicted"/>
<name>A0ABS5ZJJ9_9GAMM</name>
<accession>A0ABS5ZJJ9</accession>
<dbReference type="RefSeq" id="WP_215821686.1">
    <property type="nucleotide sequence ID" value="NZ_JAGSOY010000076.1"/>
</dbReference>
<protein>
    <submittedName>
        <fullName evidence="1">Uncharacterized protein</fullName>
    </submittedName>
</protein>